<protein>
    <submittedName>
        <fullName evidence="1">Uncharacterized protein</fullName>
    </submittedName>
</protein>
<gene>
    <name evidence="1" type="ORF">MLD38_027281</name>
</gene>
<proteinExistence type="predicted"/>
<sequence length="328" mass="37144">MLTDIAGTPYWMAPEVIHSHNGYSFKADIWSFGITALELAYGQPPLSHLPPSKSLLLKITTRFHFSDYEKGGNSNRGSFSGNLIGSKKFSRVFKDMGSEYFVRHVINGLPSVEERFKKAKLLRSMSMVKFPEGNDDGEDDGMVCSSERRRRRISGWNFDEDGFKLEPIFRTESMEDQEAKHASLDEQTLSLTHKSPTEDSDKSDLPGHIPGASKGECSNDTDDGRSGSSNSEDGQREAMLGPLVWLKKSLEDEMETVVDMIRLVRDDQQAHRVDTNTETGEEQLLQEMGKLRNELQAERRKNSELEAELDSLRRQFLHGEFRNDCSAR</sequence>
<dbReference type="EMBL" id="CM042886">
    <property type="protein sequence ID" value="KAI4342689.1"/>
    <property type="molecule type" value="Genomic_DNA"/>
</dbReference>
<evidence type="ECO:0000313" key="2">
    <source>
        <dbReference type="Proteomes" id="UP001057402"/>
    </source>
</evidence>
<evidence type="ECO:0000313" key="1">
    <source>
        <dbReference type="EMBL" id="KAI4342689.1"/>
    </source>
</evidence>
<name>A0ACB9P138_9MYRT</name>
<organism evidence="1 2">
    <name type="scientific">Melastoma candidum</name>
    <dbReference type="NCBI Taxonomy" id="119954"/>
    <lineage>
        <taxon>Eukaryota</taxon>
        <taxon>Viridiplantae</taxon>
        <taxon>Streptophyta</taxon>
        <taxon>Embryophyta</taxon>
        <taxon>Tracheophyta</taxon>
        <taxon>Spermatophyta</taxon>
        <taxon>Magnoliopsida</taxon>
        <taxon>eudicotyledons</taxon>
        <taxon>Gunneridae</taxon>
        <taxon>Pentapetalae</taxon>
        <taxon>rosids</taxon>
        <taxon>malvids</taxon>
        <taxon>Myrtales</taxon>
        <taxon>Melastomataceae</taxon>
        <taxon>Melastomatoideae</taxon>
        <taxon>Melastomateae</taxon>
        <taxon>Melastoma</taxon>
    </lineage>
</organism>
<keyword evidence="2" id="KW-1185">Reference proteome</keyword>
<dbReference type="Proteomes" id="UP001057402">
    <property type="component" value="Chromosome 7"/>
</dbReference>
<comment type="caution">
    <text evidence="1">The sequence shown here is derived from an EMBL/GenBank/DDBJ whole genome shotgun (WGS) entry which is preliminary data.</text>
</comment>
<accession>A0ACB9P138</accession>
<reference evidence="2" key="1">
    <citation type="journal article" date="2023" name="Front. Plant Sci.">
        <title>Chromosomal-level genome assembly of Melastoma candidum provides insights into trichome evolution.</title>
        <authorList>
            <person name="Zhong Y."/>
            <person name="Wu W."/>
            <person name="Sun C."/>
            <person name="Zou P."/>
            <person name="Liu Y."/>
            <person name="Dai S."/>
            <person name="Zhou R."/>
        </authorList>
    </citation>
    <scope>NUCLEOTIDE SEQUENCE [LARGE SCALE GENOMIC DNA]</scope>
</reference>